<sequence>MITISAGGSAMARTDTVVEQELAFGPYRLAPANRLLLNDGRPVHLNGRAFDLLLALVERAGEVVSKEELIARVWPSTIVEENNLRVHIGTLRKALCADDSGMRYVENVVGRGYSFVAPVTRVAHDIRTTVLHKDIVRLPLLQTRLIGREQARELLTAMVAQHRCVTIVGPGGIGKTTIALAVAEALAPVFGEHTYFLDLAPVTDGRLLASTVAVALGLPVLGDDPLPSLRAFLRDKQAMLIFDSCEHVIDQVAALAEQLLADNPPLHILATSREPLRAEGERLHRLEPLTVPAQGVSREQVLSYSAVQLFTERAMASMNGLDLSPENLRHIVDICRRLDGIPLAIELAAGRADFFGIAGLSAQLENCFNTLVRGRRTALPRHQTLRATLDWSFDKLPVVEQTLLQRFAIFRGSFTLEAAVVVVSGDGIGTDQALEGLANLHAKSLLSTEADQDVMLYRLLDTTRAYAGEKLAAAGAMASMARRYADYCCHLLTDAQTDWERQSTGAWLARYGRSIDHVRAGLDWAFGAGGDVVTGVTLTVISAPLWYQLSLMSEYRQRLEVALACVAAGPEADERAAMQLNLALGHALLHTHAGDARCTSVFAATLRLAERLGDMACYMRGLWGAFTDAIFHGDYASALGFAEQFGDCARRYAGEAEKVIHARLTSLALHYLGRQDEARVYADAVAAHPLTHAARAQNNGFQFDQRISSLAIQSLVLWMQGYPEQALRVTGAAVQEGREIGHSISLCFALTVGCSVATWSGARALAQGWTTELLDVASRAMLPNWHYWGRVFQTAWLLEYAPGDTARESLAALEQSPFCGPLQTEVMASAHPALLTARALQRAEDGRAGWCRAEIMRHRAARALAQT</sequence>
<feature type="domain" description="OmpR/PhoB-type" evidence="3">
    <location>
        <begin position="19"/>
        <end position="117"/>
    </location>
</feature>
<feature type="non-terminal residue" evidence="4">
    <location>
        <position position="867"/>
    </location>
</feature>
<dbReference type="PANTHER" id="PTHR47691">
    <property type="entry name" value="REGULATOR-RELATED"/>
    <property type="match status" value="1"/>
</dbReference>
<comment type="caution">
    <text evidence="4">The sequence shown here is derived from an EMBL/GenBank/DDBJ whole genome shotgun (WGS) entry which is preliminary data.</text>
</comment>
<accession>A0A4Y9SPL5</accession>
<evidence type="ECO:0000256" key="2">
    <source>
        <dbReference type="PROSITE-ProRule" id="PRU01091"/>
    </source>
</evidence>
<dbReference type="Gene3D" id="1.10.10.10">
    <property type="entry name" value="Winged helix-like DNA-binding domain superfamily/Winged helix DNA-binding domain"/>
    <property type="match status" value="1"/>
</dbReference>
<gene>
    <name evidence="4" type="ORF">E4L98_09075</name>
</gene>
<reference evidence="4 5" key="1">
    <citation type="submission" date="2019-03" db="EMBL/GenBank/DDBJ databases">
        <title>Draft Genome Sequence of Duganella callidus sp. nov., a Novel Duganella Species Isolated from Cultivated Soil.</title>
        <authorList>
            <person name="Raths R."/>
            <person name="Peta V."/>
            <person name="Bucking H."/>
        </authorList>
    </citation>
    <scope>NUCLEOTIDE SEQUENCE [LARGE SCALE GENOMIC DNA]</scope>
    <source>
        <strain evidence="4 5">DN04</strain>
    </source>
</reference>
<dbReference type="SUPFAM" id="SSF52540">
    <property type="entry name" value="P-loop containing nucleoside triphosphate hydrolases"/>
    <property type="match status" value="1"/>
</dbReference>
<keyword evidence="5" id="KW-1185">Reference proteome</keyword>
<dbReference type="InterPro" id="IPR036388">
    <property type="entry name" value="WH-like_DNA-bd_sf"/>
</dbReference>
<dbReference type="PRINTS" id="PR00364">
    <property type="entry name" value="DISEASERSIST"/>
</dbReference>
<protein>
    <recommendedName>
        <fullName evidence="3">OmpR/PhoB-type domain-containing protein</fullName>
    </recommendedName>
</protein>
<keyword evidence="1 2" id="KW-0238">DNA-binding</keyword>
<dbReference type="PANTHER" id="PTHR47691:SF3">
    <property type="entry name" value="HTH-TYPE TRANSCRIPTIONAL REGULATOR RV0890C-RELATED"/>
    <property type="match status" value="1"/>
</dbReference>
<name>A0A4Y9SPL5_9BURK</name>
<dbReference type="InterPro" id="IPR003593">
    <property type="entry name" value="AAA+_ATPase"/>
</dbReference>
<dbReference type="SUPFAM" id="SSF46894">
    <property type="entry name" value="C-terminal effector domain of the bipartite response regulators"/>
    <property type="match status" value="1"/>
</dbReference>
<dbReference type="InterPro" id="IPR058852">
    <property type="entry name" value="HTH_77"/>
</dbReference>
<dbReference type="Proteomes" id="UP000297729">
    <property type="component" value="Unassembled WGS sequence"/>
</dbReference>
<dbReference type="PROSITE" id="PS51755">
    <property type="entry name" value="OMPR_PHOB"/>
    <property type="match status" value="1"/>
</dbReference>
<dbReference type="Pfam" id="PF25872">
    <property type="entry name" value="HTH_77"/>
    <property type="match status" value="1"/>
</dbReference>
<dbReference type="EMBL" id="SPVG01000088">
    <property type="protein sequence ID" value="TFW25560.1"/>
    <property type="molecule type" value="Genomic_DNA"/>
</dbReference>
<dbReference type="OrthoDB" id="9811542at2"/>
<dbReference type="Pfam" id="PF00486">
    <property type="entry name" value="Trans_reg_C"/>
    <property type="match status" value="1"/>
</dbReference>
<dbReference type="GO" id="GO:0003677">
    <property type="term" value="F:DNA binding"/>
    <property type="evidence" value="ECO:0007669"/>
    <property type="project" value="UniProtKB-UniRule"/>
</dbReference>
<dbReference type="GO" id="GO:0006355">
    <property type="term" value="P:regulation of DNA-templated transcription"/>
    <property type="evidence" value="ECO:0007669"/>
    <property type="project" value="InterPro"/>
</dbReference>
<evidence type="ECO:0000313" key="5">
    <source>
        <dbReference type="Proteomes" id="UP000297729"/>
    </source>
</evidence>
<dbReference type="CDD" id="cd00383">
    <property type="entry name" value="trans_reg_C"/>
    <property type="match status" value="1"/>
</dbReference>
<dbReference type="SMART" id="SM00382">
    <property type="entry name" value="AAA"/>
    <property type="match status" value="1"/>
</dbReference>
<organism evidence="4 5">
    <name type="scientific">Duganella callida</name>
    <dbReference type="NCBI Taxonomy" id="2561932"/>
    <lineage>
        <taxon>Bacteria</taxon>
        <taxon>Pseudomonadati</taxon>
        <taxon>Pseudomonadota</taxon>
        <taxon>Betaproteobacteria</taxon>
        <taxon>Burkholderiales</taxon>
        <taxon>Oxalobacteraceae</taxon>
        <taxon>Telluria group</taxon>
        <taxon>Duganella</taxon>
    </lineage>
</organism>
<dbReference type="Gene3D" id="3.40.50.300">
    <property type="entry name" value="P-loop containing nucleotide triphosphate hydrolases"/>
    <property type="match status" value="1"/>
</dbReference>
<proteinExistence type="predicted"/>
<dbReference type="InterPro" id="IPR001867">
    <property type="entry name" value="OmpR/PhoB-type_DNA-bd"/>
</dbReference>
<evidence type="ECO:0000256" key="1">
    <source>
        <dbReference type="ARBA" id="ARBA00023125"/>
    </source>
</evidence>
<evidence type="ECO:0000313" key="4">
    <source>
        <dbReference type="EMBL" id="TFW25560.1"/>
    </source>
</evidence>
<feature type="DNA-binding region" description="OmpR/PhoB-type" evidence="2">
    <location>
        <begin position="19"/>
        <end position="117"/>
    </location>
</feature>
<dbReference type="GO" id="GO:0000160">
    <property type="term" value="P:phosphorelay signal transduction system"/>
    <property type="evidence" value="ECO:0007669"/>
    <property type="project" value="InterPro"/>
</dbReference>
<dbReference type="InterPro" id="IPR016032">
    <property type="entry name" value="Sig_transdc_resp-reg_C-effctor"/>
</dbReference>
<dbReference type="InterPro" id="IPR027417">
    <property type="entry name" value="P-loop_NTPase"/>
</dbReference>
<dbReference type="SMART" id="SM00862">
    <property type="entry name" value="Trans_reg_C"/>
    <property type="match status" value="1"/>
</dbReference>
<dbReference type="AlphaFoldDB" id="A0A4Y9SPL5"/>
<evidence type="ECO:0000259" key="3">
    <source>
        <dbReference type="PROSITE" id="PS51755"/>
    </source>
</evidence>